<feature type="domain" description="DUF547" evidence="2">
    <location>
        <begin position="83"/>
        <end position="196"/>
    </location>
</feature>
<keyword evidence="1" id="KW-0732">Signal</keyword>
<dbReference type="InterPro" id="IPR006869">
    <property type="entry name" value="DUF547"/>
</dbReference>
<evidence type="ECO:0000259" key="2">
    <source>
        <dbReference type="Pfam" id="PF04784"/>
    </source>
</evidence>
<dbReference type="PANTHER" id="PTHR46361">
    <property type="entry name" value="ELECTRON CARRIER/ PROTEIN DISULFIDE OXIDOREDUCTASE"/>
    <property type="match status" value="1"/>
</dbReference>
<protein>
    <submittedName>
        <fullName evidence="3">DUF547 domain-containing protein</fullName>
    </submittedName>
</protein>
<feature type="chain" id="PRO_5015572122" evidence="1">
    <location>
        <begin position="29"/>
        <end position="285"/>
    </location>
</feature>
<dbReference type="EMBL" id="PQGG01000043">
    <property type="protein sequence ID" value="POP51164.1"/>
    <property type="molecule type" value="Genomic_DNA"/>
</dbReference>
<dbReference type="Proteomes" id="UP000237222">
    <property type="component" value="Unassembled WGS sequence"/>
</dbReference>
<dbReference type="Pfam" id="PF04784">
    <property type="entry name" value="DUF547"/>
    <property type="match status" value="1"/>
</dbReference>
<dbReference type="RefSeq" id="WP_103685957.1">
    <property type="nucleotide sequence ID" value="NZ_PQGG01000043.1"/>
</dbReference>
<organism evidence="3 4">
    <name type="scientific">Zhongshania marina</name>
    <dbReference type="NCBI Taxonomy" id="2304603"/>
    <lineage>
        <taxon>Bacteria</taxon>
        <taxon>Pseudomonadati</taxon>
        <taxon>Pseudomonadota</taxon>
        <taxon>Gammaproteobacteria</taxon>
        <taxon>Cellvibrionales</taxon>
        <taxon>Spongiibacteraceae</taxon>
        <taxon>Zhongshania</taxon>
    </lineage>
</organism>
<comment type="caution">
    <text evidence="3">The sequence shown here is derived from an EMBL/GenBank/DDBJ whole genome shotgun (WGS) entry which is preliminary data.</text>
</comment>
<dbReference type="AlphaFoldDB" id="A0A2S4HB04"/>
<accession>A0A2S4HB04</accession>
<evidence type="ECO:0000256" key="1">
    <source>
        <dbReference type="SAM" id="SignalP"/>
    </source>
</evidence>
<evidence type="ECO:0000313" key="4">
    <source>
        <dbReference type="Proteomes" id="UP000237222"/>
    </source>
</evidence>
<reference evidence="3" key="1">
    <citation type="submission" date="2018-01" db="EMBL/GenBank/DDBJ databases">
        <authorList>
            <person name="Yu X.-D."/>
        </authorList>
    </citation>
    <scope>NUCLEOTIDE SEQUENCE</scope>
    <source>
        <strain evidence="3">ZX-21</strain>
    </source>
</reference>
<gene>
    <name evidence="3" type="ORF">C0068_18520</name>
</gene>
<dbReference type="PANTHER" id="PTHR46361:SF3">
    <property type="entry name" value="ELECTRON CARRIER_ PROTEIN DISULFIDE OXIDOREDUCTASE"/>
    <property type="match status" value="1"/>
</dbReference>
<proteinExistence type="predicted"/>
<feature type="signal peptide" evidence="1">
    <location>
        <begin position="1"/>
        <end position="28"/>
    </location>
</feature>
<dbReference type="OrthoDB" id="526867at2"/>
<name>A0A2S4HB04_9GAMM</name>
<sequence>MNTKIIINAIRRVFISVSLVLLAAQAFAADFSHQTWDKLLQRHVVMIQDGQASRVDYSAFQKNQKVLQAYLASMSAVSRSEFDSWTKDQQLAFLINAYNAWTIEFVLSAYPDIKSIKDLGSFFSSPWKKEFINLLGETRSLDNIEHTLIRGSGRYNEPRIHFAVNCASIGCPALLNRAYTAEKLDAQLELVTRNFLSDRSRNYYLNAELHVSPIFDWYKKDFEQGWSGINSVSNFLGRYADALDLGKTGPVIIVNGKSVSEHLRDGSLGIAYTDYDWSLNDIAEQ</sequence>
<evidence type="ECO:0000313" key="3">
    <source>
        <dbReference type="EMBL" id="POP51164.1"/>
    </source>
</evidence>